<name>A0ABR3MD93_9TELE</name>
<reference evidence="1 2" key="1">
    <citation type="submission" date="2023-09" db="EMBL/GenBank/DDBJ databases">
        <authorList>
            <person name="Wang M."/>
        </authorList>
    </citation>
    <scope>NUCLEOTIDE SEQUENCE [LARGE SCALE GENOMIC DNA]</scope>
    <source>
        <strain evidence="1">GT-2023</strain>
        <tissue evidence="1">Liver</tissue>
    </source>
</reference>
<keyword evidence="2" id="KW-1185">Reference proteome</keyword>
<accession>A0ABR3MD93</accession>
<dbReference type="Proteomes" id="UP001558613">
    <property type="component" value="Unassembled WGS sequence"/>
</dbReference>
<evidence type="ECO:0000313" key="2">
    <source>
        <dbReference type="Proteomes" id="UP001558613"/>
    </source>
</evidence>
<gene>
    <name evidence="1" type="ORF">QQF64_005614</name>
</gene>
<comment type="caution">
    <text evidence="1">The sequence shown here is derived from an EMBL/GenBank/DDBJ whole genome shotgun (WGS) entry which is preliminary data.</text>
</comment>
<protein>
    <submittedName>
        <fullName evidence="1">Uncharacterized protein</fullName>
    </submittedName>
</protein>
<sequence>MKSPLVFTVEPCSVLNAIVSTLNGSLTDVVVNIHRRAGASSCPVQLAGVKLCSLAVYPPATPAVRGESGWKRTAGRGTQA</sequence>
<dbReference type="EMBL" id="JAYMGO010000013">
    <property type="protein sequence ID" value="KAL1262875.1"/>
    <property type="molecule type" value="Genomic_DNA"/>
</dbReference>
<proteinExistence type="predicted"/>
<organism evidence="1 2">
    <name type="scientific">Cirrhinus molitorella</name>
    <name type="common">mud carp</name>
    <dbReference type="NCBI Taxonomy" id="172907"/>
    <lineage>
        <taxon>Eukaryota</taxon>
        <taxon>Metazoa</taxon>
        <taxon>Chordata</taxon>
        <taxon>Craniata</taxon>
        <taxon>Vertebrata</taxon>
        <taxon>Euteleostomi</taxon>
        <taxon>Actinopterygii</taxon>
        <taxon>Neopterygii</taxon>
        <taxon>Teleostei</taxon>
        <taxon>Ostariophysi</taxon>
        <taxon>Cypriniformes</taxon>
        <taxon>Cyprinidae</taxon>
        <taxon>Labeoninae</taxon>
        <taxon>Labeonini</taxon>
        <taxon>Cirrhinus</taxon>
    </lineage>
</organism>
<evidence type="ECO:0000313" key="1">
    <source>
        <dbReference type="EMBL" id="KAL1262875.1"/>
    </source>
</evidence>